<dbReference type="AlphaFoldDB" id="A0A699TCN2"/>
<sequence>VGDGGVLHGAVIGQQHGVEGAADSACGDFLDDFRLRHFRPDADEAQLTDLLVEGHLLHQCPDNVMGQDYAGDRPIWLKSWSDGKTNAGHEGAYRPCK</sequence>
<proteinExistence type="predicted"/>
<gene>
    <name evidence="1" type="ORF">Tci_880254</name>
</gene>
<organism evidence="1">
    <name type="scientific">Tanacetum cinerariifolium</name>
    <name type="common">Dalmatian daisy</name>
    <name type="synonym">Chrysanthemum cinerariifolium</name>
    <dbReference type="NCBI Taxonomy" id="118510"/>
    <lineage>
        <taxon>Eukaryota</taxon>
        <taxon>Viridiplantae</taxon>
        <taxon>Streptophyta</taxon>
        <taxon>Embryophyta</taxon>
        <taxon>Tracheophyta</taxon>
        <taxon>Spermatophyta</taxon>
        <taxon>Magnoliopsida</taxon>
        <taxon>eudicotyledons</taxon>
        <taxon>Gunneridae</taxon>
        <taxon>Pentapetalae</taxon>
        <taxon>asterids</taxon>
        <taxon>campanulids</taxon>
        <taxon>Asterales</taxon>
        <taxon>Asteraceae</taxon>
        <taxon>Asteroideae</taxon>
        <taxon>Anthemideae</taxon>
        <taxon>Anthemidinae</taxon>
        <taxon>Tanacetum</taxon>
    </lineage>
</organism>
<accession>A0A699TCN2</accession>
<evidence type="ECO:0000313" key="1">
    <source>
        <dbReference type="EMBL" id="GFD08285.1"/>
    </source>
</evidence>
<protein>
    <submittedName>
        <fullName evidence="1">Uncharacterized protein</fullName>
    </submittedName>
</protein>
<feature type="non-terminal residue" evidence="1">
    <location>
        <position position="1"/>
    </location>
</feature>
<comment type="caution">
    <text evidence="1">The sequence shown here is derived from an EMBL/GenBank/DDBJ whole genome shotgun (WGS) entry which is preliminary data.</text>
</comment>
<reference evidence="1" key="1">
    <citation type="journal article" date="2019" name="Sci. Rep.">
        <title>Draft genome of Tanacetum cinerariifolium, the natural source of mosquito coil.</title>
        <authorList>
            <person name="Yamashiro T."/>
            <person name="Shiraishi A."/>
            <person name="Satake H."/>
            <person name="Nakayama K."/>
        </authorList>
    </citation>
    <scope>NUCLEOTIDE SEQUENCE</scope>
</reference>
<name>A0A699TCN2_TANCI</name>
<dbReference type="EMBL" id="BKCJ011237399">
    <property type="protein sequence ID" value="GFD08285.1"/>
    <property type="molecule type" value="Genomic_DNA"/>
</dbReference>